<accession>A0A803LZJ7</accession>
<dbReference type="InterPro" id="IPR050232">
    <property type="entry name" value="FBL13/AtMIF1-like"/>
</dbReference>
<keyword evidence="2" id="KW-1185">Reference proteome</keyword>
<dbReference type="Gramene" id="AUR62020898-RA">
    <property type="protein sequence ID" value="AUR62020898-RA:cds"/>
    <property type="gene ID" value="AUR62020898"/>
</dbReference>
<name>A0A803LZJ7_CHEQI</name>
<organism evidence="1 2">
    <name type="scientific">Chenopodium quinoa</name>
    <name type="common">Quinoa</name>
    <dbReference type="NCBI Taxonomy" id="63459"/>
    <lineage>
        <taxon>Eukaryota</taxon>
        <taxon>Viridiplantae</taxon>
        <taxon>Streptophyta</taxon>
        <taxon>Embryophyta</taxon>
        <taxon>Tracheophyta</taxon>
        <taxon>Spermatophyta</taxon>
        <taxon>Magnoliopsida</taxon>
        <taxon>eudicotyledons</taxon>
        <taxon>Gunneridae</taxon>
        <taxon>Pentapetalae</taxon>
        <taxon>Caryophyllales</taxon>
        <taxon>Chenopodiaceae</taxon>
        <taxon>Chenopodioideae</taxon>
        <taxon>Atripliceae</taxon>
        <taxon>Chenopodium</taxon>
    </lineage>
</organism>
<reference evidence="1" key="1">
    <citation type="journal article" date="2017" name="Nature">
        <title>The genome of Chenopodium quinoa.</title>
        <authorList>
            <person name="Jarvis D.E."/>
            <person name="Ho Y.S."/>
            <person name="Lightfoot D.J."/>
            <person name="Schmoeckel S.M."/>
            <person name="Li B."/>
            <person name="Borm T.J.A."/>
            <person name="Ohyanagi H."/>
            <person name="Mineta K."/>
            <person name="Michell C.T."/>
            <person name="Saber N."/>
            <person name="Kharbatia N.M."/>
            <person name="Rupper R.R."/>
            <person name="Sharp A.R."/>
            <person name="Dally N."/>
            <person name="Boughton B.A."/>
            <person name="Woo Y.H."/>
            <person name="Gao G."/>
            <person name="Schijlen E.G.W.M."/>
            <person name="Guo X."/>
            <person name="Momin A.A."/>
            <person name="Negrao S."/>
            <person name="Al-Babili S."/>
            <person name="Gehring C."/>
            <person name="Roessner U."/>
            <person name="Jung C."/>
            <person name="Murphy K."/>
            <person name="Arold S.T."/>
            <person name="Gojobori T."/>
            <person name="van der Linden C.G."/>
            <person name="van Loo E.N."/>
            <person name="Jellen E.N."/>
            <person name="Maughan P.J."/>
            <person name="Tester M."/>
        </authorList>
    </citation>
    <scope>NUCLEOTIDE SEQUENCE [LARGE SCALE GENOMIC DNA]</scope>
    <source>
        <strain evidence="1">cv. PI 614886</strain>
    </source>
</reference>
<reference evidence="1" key="2">
    <citation type="submission" date="2021-03" db="UniProtKB">
        <authorList>
            <consortium name="EnsemblPlants"/>
        </authorList>
    </citation>
    <scope>IDENTIFICATION</scope>
</reference>
<sequence>RSKVEFNVSNLEYLDYTDTYPRSYSIARLNALVEADIEVYDGDEIVLDLVCSMSNVQRFSVNGSIVYGLNLVDASELKSKLPVFRNLKRLKLGCFGLQDWNKLVMELLNCAPFLEKLTLTLGMSGLEKNSNSTSLFGVSFQKACNKGIRAFRMGTGIHQVFYEKLISVGGVGGCTLD</sequence>
<protein>
    <submittedName>
        <fullName evidence="1">Uncharacterized protein</fullName>
    </submittedName>
</protein>
<dbReference type="EnsemblPlants" id="AUR62020898-RA">
    <property type="protein sequence ID" value="AUR62020898-RA:cds"/>
    <property type="gene ID" value="AUR62020898"/>
</dbReference>
<dbReference type="Proteomes" id="UP000596660">
    <property type="component" value="Unplaced"/>
</dbReference>
<dbReference type="PANTHER" id="PTHR31900:SF27">
    <property type="entry name" value="FBD DOMAIN-CONTAINING PROTEIN"/>
    <property type="match status" value="1"/>
</dbReference>
<evidence type="ECO:0000313" key="1">
    <source>
        <dbReference type="EnsemblPlants" id="AUR62020898-RA:cds"/>
    </source>
</evidence>
<evidence type="ECO:0000313" key="2">
    <source>
        <dbReference type="Proteomes" id="UP000596660"/>
    </source>
</evidence>
<dbReference type="AlphaFoldDB" id="A0A803LZJ7"/>
<proteinExistence type="predicted"/>
<dbReference type="PANTHER" id="PTHR31900">
    <property type="entry name" value="F-BOX/RNI SUPERFAMILY PROTEIN-RELATED"/>
    <property type="match status" value="1"/>
</dbReference>